<evidence type="ECO:0000313" key="1">
    <source>
        <dbReference type="EMBL" id="KAL0933790.1"/>
    </source>
</evidence>
<dbReference type="Proteomes" id="UP000805649">
    <property type="component" value="Unassembled WGS sequence"/>
</dbReference>
<protein>
    <submittedName>
        <fullName evidence="1">Daunorubicin c-13 ketoreductase</fullName>
    </submittedName>
</protein>
<reference evidence="1 2" key="1">
    <citation type="journal article" date="2020" name="Phytopathology">
        <title>Genome Sequence Resources of Colletotrichum truncatum, C. plurivorum, C. musicola, and C. sojae: Four Species Pathogenic to Soybean (Glycine max).</title>
        <authorList>
            <person name="Rogerio F."/>
            <person name="Boufleur T.R."/>
            <person name="Ciampi-Guillardi M."/>
            <person name="Sukno S.A."/>
            <person name="Thon M.R."/>
            <person name="Massola Junior N.S."/>
            <person name="Baroncelli R."/>
        </authorList>
    </citation>
    <scope>NUCLEOTIDE SEQUENCE [LARGE SCALE GENOMIC DNA]</scope>
    <source>
        <strain evidence="1 2">CMES1059</strain>
    </source>
</reference>
<accession>A0ACC3YPE3</accession>
<keyword evidence="2" id="KW-1185">Reference proteome</keyword>
<name>A0ACC3YPE3_COLTU</name>
<sequence>MSTGWNPQTDMPNLSGKVAVVTGGNSDIGRETARFLAAKGAKVYFTVRSEEKGWQTQRRIQEMSPEIDPAKLHWLKMDLTDLDSITATADRLKREEEKVDILINNAAASTWSTEPVGGGWEIHMAVNLIGPFVFTNRLMPLLKSAALDNSADVRIVTLSSSSQVAMLPRRFKFPFESPGFLSNPVPEYPWKSRYFVKYFFGFDMVRYSVSKAANFIFAQELQRQLDEQGSPILSLAVHPGEVATEGLFAINNVVVRTIARLSFLSPEQGAANPVFAAVAREIRESPGHFKGKLLTPVGKIGEASHAASDESQVKGLWQNMMLQVNKQLVKDRLPGLQPW</sequence>
<evidence type="ECO:0000313" key="2">
    <source>
        <dbReference type="Proteomes" id="UP000805649"/>
    </source>
</evidence>
<gene>
    <name evidence="1" type="ORF">CTRU02_210589</name>
</gene>
<dbReference type="EMBL" id="VUJX02000007">
    <property type="protein sequence ID" value="KAL0933790.1"/>
    <property type="molecule type" value="Genomic_DNA"/>
</dbReference>
<comment type="caution">
    <text evidence="1">The sequence shown here is derived from an EMBL/GenBank/DDBJ whole genome shotgun (WGS) entry which is preliminary data.</text>
</comment>
<organism evidence="1 2">
    <name type="scientific">Colletotrichum truncatum</name>
    <name type="common">Anthracnose fungus</name>
    <name type="synonym">Colletotrichum capsici</name>
    <dbReference type="NCBI Taxonomy" id="5467"/>
    <lineage>
        <taxon>Eukaryota</taxon>
        <taxon>Fungi</taxon>
        <taxon>Dikarya</taxon>
        <taxon>Ascomycota</taxon>
        <taxon>Pezizomycotina</taxon>
        <taxon>Sordariomycetes</taxon>
        <taxon>Hypocreomycetidae</taxon>
        <taxon>Glomerellales</taxon>
        <taxon>Glomerellaceae</taxon>
        <taxon>Colletotrichum</taxon>
        <taxon>Colletotrichum truncatum species complex</taxon>
    </lineage>
</organism>
<proteinExistence type="predicted"/>